<proteinExistence type="predicted"/>
<dbReference type="GeneID" id="36284588"/>
<dbReference type="Proteomes" id="UP000077154">
    <property type="component" value="Unassembled WGS sequence"/>
</dbReference>
<dbReference type="Gene3D" id="3.40.50.720">
    <property type="entry name" value="NAD(P)-binding Rossmann-like Domain"/>
    <property type="match status" value="1"/>
</dbReference>
<gene>
    <name evidence="1" type="ORF">VC83_01499</name>
</gene>
<reference evidence="1" key="1">
    <citation type="submission" date="2016-03" db="EMBL/GenBank/DDBJ databases">
        <title>Updated assembly of Pseudogymnoascus destructans, the fungus causing white-nose syndrome of bats.</title>
        <authorList>
            <person name="Palmer J.M."/>
            <person name="Drees K.P."/>
            <person name="Foster J.T."/>
            <person name="Lindner D.L."/>
        </authorList>
    </citation>
    <scope>NUCLEOTIDE SEQUENCE [LARGE SCALE GENOMIC DNA]</scope>
    <source>
        <strain evidence="1">20631-21</strain>
    </source>
</reference>
<dbReference type="AlphaFoldDB" id="A0A177AL86"/>
<dbReference type="VEuPathDB" id="FungiDB:GMDG_02006"/>
<organism evidence="1">
    <name type="scientific">Pseudogymnoascus destructans</name>
    <dbReference type="NCBI Taxonomy" id="655981"/>
    <lineage>
        <taxon>Eukaryota</taxon>
        <taxon>Fungi</taxon>
        <taxon>Dikarya</taxon>
        <taxon>Ascomycota</taxon>
        <taxon>Pezizomycotina</taxon>
        <taxon>Leotiomycetes</taxon>
        <taxon>Thelebolales</taxon>
        <taxon>Thelebolaceae</taxon>
        <taxon>Pseudogymnoascus</taxon>
    </lineage>
</organism>
<accession>A0A177AL86</accession>
<name>A0A177AL86_9PEZI</name>
<protein>
    <submittedName>
        <fullName evidence="1">Uncharacterized protein</fullName>
    </submittedName>
</protein>
<sequence>MVLRLAKHNPKCIYLGTRCLERGEAALSDIKSEASDSNAKLLEIHMVSFASIESAVAVVKADFERLDTTKPESQTFPLMSQKTVMGYNSGRITWVTPF</sequence>
<dbReference type="OrthoDB" id="1933717at2759"/>
<evidence type="ECO:0000313" key="1">
    <source>
        <dbReference type="EMBL" id="OAF62071.2"/>
    </source>
</evidence>
<dbReference type="EMBL" id="KV441388">
    <property type="protein sequence ID" value="OAF62071.2"/>
    <property type="molecule type" value="Genomic_DNA"/>
</dbReference>
<dbReference type="RefSeq" id="XP_024327345.1">
    <property type="nucleotide sequence ID" value="XM_024465174.1"/>
</dbReference>